<proteinExistence type="predicted"/>
<dbReference type="EMBL" id="JAQJVI010000065">
    <property type="protein sequence ID" value="MDA7024836.1"/>
    <property type="molecule type" value="Genomic_DNA"/>
</dbReference>
<evidence type="ECO:0000313" key="1">
    <source>
        <dbReference type="EMBL" id="MDA7024836.1"/>
    </source>
</evidence>
<name>A0ABT4WXR0_PSEFR</name>
<keyword evidence="2" id="KW-1185">Reference proteome</keyword>
<protein>
    <submittedName>
        <fullName evidence="1">Uncharacterized protein</fullName>
    </submittedName>
</protein>
<accession>A0ABT4WXR0</accession>
<gene>
    <name evidence="1" type="ORF">PI499_23485</name>
</gene>
<comment type="caution">
    <text evidence="1">The sequence shown here is derived from an EMBL/GenBank/DDBJ whole genome shotgun (WGS) entry which is preliminary data.</text>
</comment>
<dbReference type="Proteomes" id="UP001212337">
    <property type="component" value="Unassembled WGS sequence"/>
</dbReference>
<organism evidence="1 2">
    <name type="scientific">Pseudomonas fragi</name>
    <dbReference type="NCBI Taxonomy" id="296"/>
    <lineage>
        <taxon>Bacteria</taxon>
        <taxon>Pseudomonadati</taxon>
        <taxon>Pseudomonadota</taxon>
        <taxon>Gammaproteobacteria</taxon>
        <taxon>Pseudomonadales</taxon>
        <taxon>Pseudomonadaceae</taxon>
        <taxon>Pseudomonas</taxon>
    </lineage>
</organism>
<evidence type="ECO:0000313" key="2">
    <source>
        <dbReference type="Proteomes" id="UP001212337"/>
    </source>
</evidence>
<dbReference type="RefSeq" id="WP_271351340.1">
    <property type="nucleotide sequence ID" value="NZ_JAQJVI010000065.1"/>
</dbReference>
<sequence length="47" mass="5347">MTIQDQESPPVTATIVADADRLDFFPTYFGKYFMAGENLLYVHACCR</sequence>
<dbReference type="Gene3D" id="3.30.70.3580">
    <property type="entry name" value="Antirestriction protein"/>
    <property type="match status" value="1"/>
</dbReference>
<reference evidence="1 2" key="1">
    <citation type="submission" date="2023-01" db="EMBL/GenBank/DDBJ databases">
        <title>Effects of deletion of Siderophore biosynthase gene in Pseudomonas fragi on quorum sensing and spoliage ability.</title>
        <authorList>
            <person name="Cui F."/>
            <person name="Wang D."/>
            <person name="Liu J."/>
            <person name="Wang Q."/>
            <person name="Li T."/>
            <person name="Li J."/>
        </authorList>
    </citation>
    <scope>NUCLEOTIDE SEQUENCE [LARGE SCALE GENOMIC DNA]</scope>
    <source>
        <strain evidence="1 2">MS-10</strain>
    </source>
</reference>
<dbReference type="InterPro" id="IPR042297">
    <property type="entry name" value="Antirestriction_sf"/>
</dbReference>